<dbReference type="PANTHER" id="PTHR34129:SF1">
    <property type="entry name" value="DUF952 DOMAIN-CONTAINING PROTEIN"/>
    <property type="match status" value="1"/>
</dbReference>
<accession>W9GUL8</accession>
<proteinExistence type="predicted"/>
<evidence type="ECO:0000256" key="1">
    <source>
        <dbReference type="SAM" id="MobiDB-lite"/>
    </source>
</evidence>
<dbReference type="Gene3D" id="3.20.170.20">
    <property type="entry name" value="Protein of unknown function DUF952"/>
    <property type="match status" value="1"/>
</dbReference>
<name>W9GUL8_9PROT</name>
<dbReference type="AlphaFoldDB" id="W9GUL8"/>
<keyword evidence="2" id="KW-0808">Transferase</keyword>
<dbReference type="EMBL" id="AVFL01000026">
    <property type="protein sequence ID" value="EWY37499.1"/>
    <property type="molecule type" value="Genomic_DNA"/>
</dbReference>
<dbReference type="STRING" id="1385369.N825_17970"/>
<dbReference type="PATRIC" id="fig|1385369.3.peg.5568"/>
<dbReference type="InterPro" id="IPR009297">
    <property type="entry name" value="DUF952"/>
</dbReference>
<gene>
    <name evidence="2" type="ORF">N825_17970</name>
</gene>
<organism evidence="2 3">
    <name type="scientific">Skermanella stibiiresistens SB22</name>
    <dbReference type="NCBI Taxonomy" id="1385369"/>
    <lineage>
        <taxon>Bacteria</taxon>
        <taxon>Pseudomonadati</taxon>
        <taxon>Pseudomonadota</taxon>
        <taxon>Alphaproteobacteria</taxon>
        <taxon>Rhodospirillales</taxon>
        <taxon>Azospirillaceae</taxon>
        <taxon>Skermanella</taxon>
    </lineage>
</organism>
<protein>
    <submittedName>
        <fullName evidence="2">Glutathione S-transferase</fullName>
    </submittedName>
</protein>
<dbReference type="PANTHER" id="PTHR34129">
    <property type="entry name" value="BLR1139 PROTEIN"/>
    <property type="match status" value="1"/>
</dbReference>
<feature type="region of interest" description="Disordered" evidence="1">
    <location>
        <begin position="104"/>
        <end position="128"/>
    </location>
</feature>
<dbReference type="SUPFAM" id="SSF56399">
    <property type="entry name" value="ADP-ribosylation"/>
    <property type="match status" value="1"/>
</dbReference>
<dbReference type="RefSeq" id="WP_037458914.1">
    <property type="nucleotide sequence ID" value="NZ_AVFL01000026.1"/>
</dbReference>
<evidence type="ECO:0000313" key="2">
    <source>
        <dbReference type="EMBL" id="EWY37499.1"/>
    </source>
</evidence>
<comment type="caution">
    <text evidence="2">The sequence shown here is derived from an EMBL/GenBank/DDBJ whole genome shotgun (WGS) entry which is preliminary data.</text>
</comment>
<dbReference type="Proteomes" id="UP000019486">
    <property type="component" value="Unassembled WGS sequence"/>
</dbReference>
<keyword evidence="3" id="KW-1185">Reference proteome</keyword>
<evidence type="ECO:0000313" key="3">
    <source>
        <dbReference type="Proteomes" id="UP000019486"/>
    </source>
</evidence>
<dbReference type="Pfam" id="PF06108">
    <property type="entry name" value="DUF952"/>
    <property type="match status" value="1"/>
</dbReference>
<reference evidence="2 3" key="1">
    <citation type="submission" date="2013-08" db="EMBL/GenBank/DDBJ databases">
        <title>The genome sequence of Skermanella stibiiresistens.</title>
        <authorList>
            <person name="Zhu W."/>
            <person name="Wang G."/>
        </authorList>
    </citation>
    <scope>NUCLEOTIDE SEQUENCE [LARGE SCALE GENOMIC DNA]</scope>
    <source>
        <strain evidence="2 3">SB22</strain>
    </source>
</reference>
<dbReference type="GO" id="GO:0016740">
    <property type="term" value="F:transferase activity"/>
    <property type="evidence" value="ECO:0007669"/>
    <property type="project" value="UniProtKB-KW"/>
</dbReference>
<sequence length="128" mass="13716">MTSDTVIHHMCRAEEWAAAERAGHYSGSSQDVADGFIHFSTASQVVKSAARHRGGQAGLVLLSVRTDRLGSALKWEPSRGGQLFPHLYGILPLDAVVAVDPLPLGPDGRHQFPPALSPTPLGDISRDR</sequence>